<dbReference type="KEGG" id="dvi:6627308"/>
<name>B4LUW6_DROVI</name>
<dbReference type="AlphaFoldDB" id="B4LUW6"/>
<dbReference type="STRING" id="7244.B4LUW6"/>
<feature type="domain" description="SAC" evidence="5">
    <location>
        <begin position="147"/>
        <end position="512"/>
    </location>
</feature>
<dbReference type="EC" id="3.1.-.-" evidence="6"/>
<keyword evidence="2 6" id="KW-0378">Hydrolase</keyword>
<protein>
    <submittedName>
        <fullName evidence="6">Uncharacterized protein, isoform A</fullName>
        <ecNumber evidence="6">3.1.-.-</ecNumber>
    </submittedName>
</protein>
<dbReference type="InParanoid" id="B4LUW6"/>
<dbReference type="PhylomeDB" id="B4LUW6"/>
<keyword evidence="3" id="KW-0472">Membrane</keyword>
<dbReference type="Proteomes" id="UP000008792">
    <property type="component" value="Unassembled WGS sequence"/>
</dbReference>
<dbReference type="PROSITE" id="PS50275">
    <property type="entry name" value="SAC"/>
    <property type="match status" value="1"/>
</dbReference>
<dbReference type="PANTHER" id="PTHR45738:SF5">
    <property type="entry name" value="POLYPHOSPHOINOSITIDE PHOSPHATASE"/>
    <property type="match status" value="1"/>
</dbReference>
<dbReference type="EMBL" id="CH940649">
    <property type="protein sequence ID" value="EDW64293.1"/>
    <property type="molecule type" value="Genomic_DNA"/>
</dbReference>
<dbReference type="FunCoup" id="B4LUW6">
    <property type="interactions" value="1294"/>
</dbReference>
<comment type="subcellular location">
    <subcellularLocation>
        <location evidence="1">Endomembrane system</location>
    </subcellularLocation>
</comment>
<dbReference type="Pfam" id="PF02383">
    <property type="entry name" value="Syja_N"/>
    <property type="match status" value="1"/>
</dbReference>
<feature type="compositionally biased region" description="Low complexity" evidence="4">
    <location>
        <begin position="694"/>
        <end position="707"/>
    </location>
</feature>
<organism evidence="6 7">
    <name type="scientific">Drosophila virilis</name>
    <name type="common">Fruit fly</name>
    <dbReference type="NCBI Taxonomy" id="7244"/>
    <lineage>
        <taxon>Eukaryota</taxon>
        <taxon>Metazoa</taxon>
        <taxon>Ecdysozoa</taxon>
        <taxon>Arthropoda</taxon>
        <taxon>Hexapoda</taxon>
        <taxon>Insecta</taxon>
        <taxon>Pterygota</taxon>
        <taxon>Neoptera</taxon>
        <taxon>Endopterygota</taxon>
        <taxon>Diptera</taxon>
        <taxon>Brachycera</taxon>
        <taxon>Muscomorpha</taxon>
        <taxon>Ephydroidea</taxon>
        <taxon>Drosophilidae</taxon>
        <taxon>Drosophila</taxon>
    </lineage>
</organism>
<dbReference type="OMA" id="KRKCCAH"/>
<evidence type="ECO:0000313" key="7">
    <source>
        <dbReference type="Proteomes" id="UP000008792"/>
    </source>
</evidence>
<evidence type="ECO:0000256" key="4">
    <source>
        <dbReference type="SAM" id="MobiDB-lite"/>
    </source>
</evidence>
<dbReference type="eggNOG" id="KOG1888">
    <property type="taxonomic scope" value="Eukaryota"/>
</dbReference>
<evidence type="ECO:0000256" key="3">
    <source>
        <dbReference type="ARBA" id="ARBA00023136"/>
    </source>
</evidence>
<gene>
    <name evidence="6" type="primary">Dvir\GJ23332</name>
    <name evidence="6" type="ORF">Dvir_GJ23332</name>
</gene>
<feature type="region of interest" description="Disordered" evidence="4">
    <location>
        <begin position="675"/>
        <end position="741"/>
    </location>
</feature>
<proteinExistence type="predicted"/>
<dbReference type="OrthoDB" id="405996at2759"/>
<accession>B4LUW6</accession>
<dbReference type="PANTHER" id="PTHR45738">
    <property type="entry name" value="POLYPHOSPHOINOSITIDE PHOSPHATASE"/>
    <property type="match status" value="1"/>
</dbReference>
<evidence type="ECO:0000256" key="1">
    <source>
        <dbReference type="ARBA" id="ARBA00004308"/>
    </source>
</evidence>
<evidence type="ECO:0000259" key="5">
    <source>
        <dbReference type="PROSITE" id="PS50275"/>
    </source>
</evidence>
<dbReference type="GO" id="GO:0046856">
    <property type="term" value="P:phosphatidylinositol dephosphorylation"/>
    <property type="evidence" value="ECO:0007669"/>
    <property type="project" value="InterPro"/>
</dbReference>
<dbReference type="GO" id="GO:0043813">
    <property type="term" value="F:phosphatidylinositol-3,5-bisphosphate 5-phosphatase activity"/>
    <property type="evidence" value="ECO:0007669"/>
    <property type="project" value="InterPro"/>
</dbReference>
<dbReference type="InterPro" id="IPR043573">
    <property type="entry name" value="Fig4-like"/>
</dbReference>
<dbReference type="GO" id="GO:0012505">
    <property type="term" value="C:endomembrane system"/>
    <property type="evidence" value="ECO:0007669"/>
    <property type="project" value="UniProtKB-SubCell"/>
</dbReference>
<evidence type="ECO:0000313" key="6">
    <source>
        <dbReference type="EMBL" id="EDW64293.1"/>
    </source>
</evidence>
<feature type="compositionally biased region" description="Acidic residues" evidence="4">
    <location>
        <begin position="708"/>
        <end position="718"/>
    </location>
</feature>
<dbReference type="HOGENOM" id="CLU_003016_0_3_1"/>
<evidence type="ECO:0000256" key="2">
    <source>
        <dbReference type="ARBA" id="ARBA00022801"/>
    </source>
</evidence>
<dbReference type="InterPro" id="IPR002013">
    <property type="entry name" value="SAC_dom"/>
</dbReference>
<reference evidence="6 7" key="1">
    <citation type="journal article" date="2007" name="Nature">
        <title>Evolution of genes and genomes on the Drosophila phylogeny.</title>
        <authorList>
            <consortium name="Drosophila 12 Genomes Consortium"/>
            <person name="Clark A.G."/>
            <person name="Eisen M.B."/>
            <person name="Smith D.R."/>
            <person name="Bergman C.M."/>
            <person name="Oliver B."/>
            <person name="Markow T.A."/>
            <person name="Kaufman T.C."/>
            <person name="Kellis M."/>
            <person name="Gelbart W."/>
            <person name="Iyer V.N."/>
            <person name="Pollard D.A."/>
            <person name="Sackton T.B."/>
            <person name="Larracuente A.M."/>
            <person name="Singh N.D."/>
            <person name="Abad J.P."/>
            <person name="Abt D.N."/>
            <person name="Adryan B."/>
            <person name="Aguade M."/>
            <person name="Akashi H."/>
            <person name="Anderson W.W."/>
            <person name="Aquadro C.F."/>
            <person name="Ardell D.H."/>
            <person name="Arguello R."/>
            <person name="Artieri C.G."/>
            <person name="Barbash D.A."/>
            <person name="Barker D."/>
            <person name="Barsanti P."/>
            <person name="Batterham P."/>
            <person name="Batzoglou S."/>
            <person name="Begun D."/>
            <person name="Bhutkar A."/>
            <person name="Blanco E."/>
            <person name="Bosak S.A."/>
            <person name="Bradley R.K."/>
            <person name="Brand A.D."/>
            <person name="Brent M.R."/>
            <person name="Brooks A.N."/>
            <person name="Brown R.H."/>
            <person name="Butlin R.K."/>
            <person name="Caggese C."/>
            <person name="Calvi B.R."/>
            <person name="Bernardo de Carvalho A."/>
            <person name="Caspi A."/>
            <person name="Castrezana S."/>
            <person name="Celniker S.E."/>
            <person name="Chang J.L."/>
            <person name="Chapple C."/>
            <person name="Chatterji S."/>
            <person name="Chinwalla A."/>
            <person name="Civetta A."/>
            <person name="Clifton S.W."/>
            <person name="Comeron J.M."/>
            <person name="Costello J.C."/>
            <person name="Coyne J.A."/>
            <person name="Daub J."/>
            <person name="David R.G."/>
            <person name="Delcher A.L."/>
            <person name="Delehaunty K."/>
            <person name="Do C.B."/>
            <person name="Ebling H."/>
            <person name="Edwards K."/>
            <person name="Eickbush T."/>
            <person name="Evans J.D."/>
            <person name="Filipski A."/>
            <person name="Findeiss S."/>
            <person name="Freyhult E."/>
            <person name="Fulton L."/>
            <person name="Fulton R."/>
            <person name="Garcia A.C."/>
            <person name="Gardiner A."/>
            <person name="Garfield D.A."/>
            <person name="Garvin B.E."/>
            <person name="Gibson G."/>
            <person name="Gilbert D."/>
            <person name="Gnerre S."/>
            <person name="Godfrey J."/>
            <person name="Good R."/>
            <person name="Gotea V."/>
            <person name="Gravely B."/>
            <person name="Greenberg A.J."/>
            <person name="Griffiths-Jones S."/>
            <person name="Gross S."/>
            <person name="Guigo R."/>
            <person name="Gustafson E.A."/>
            <person name="Haerty W."/>
            <person name="Hahn M.W."/>
            <person name="Halligan D.L."/>
            <person name="Halpern A.L."/>
            <person name="Halter G.M."/>
            <person name="Han M.V."/>
            <person name="Heger A."/>
            <person name="Hillier L."/>
            <person name="Hinrichs A.S."/>
            <person name="Holmes I."/>
            <person name="Hoskins R.A."/>
            <person name="Hubisz M.J."/>
            <person name="Hultmark D."/>
            <person name="Huntley M.A."/>
            <person name="Jaffe D.B."/>
            <person name="Jagadeeshan S."/>
            <person name="Jeck W.R."/>
            <person name="Johnson J."/>
            <person name="Jones C.D."/>
            <person name="Jordan W.C."/>
            <person name="Karpen G.H."/>
            <person name="Kataoka E."/>
            <person name="Keightley P.D."/>
            <person name="Kheradpour P."/>
            <person name="Kirkness E.F."/>
            <person name="Koerich L.B."/>
            <person name="Kristiansen K."/>
            <person name="Kudrna D."/>
            <person name="Kulathinal R.J."/>
            <person name="Kumar S."/>
            <person name="Kwok R."/>
            <person name="Lander E."/>
            <person name="Langley C.H."/>
            <person name="Lapoint R."/>
            <person name="Lazzaro B.P."/>
            <person name="Lee S.J."/>
            <person name="Levesque L."/>
            <person name="Li R."/>
            <person name="Lin C.F."/>
            <person name="Lin M.F."/>
            <person name="Lindblad-Toh K."/>
            <person name="Llopart A."/>
            <person name="Long M."/>
            <person name="Low L."/>
            <person name="Lozovsky E."/>
            <person name="Lu J."/>
            <person name="Luo M."/>
            <person name="Machado C.A."/>
            <person name="Makalowski W."/>
            <person name="Marzo M."/>
            <person name="Matsuda M."/>
            <person name="Matzkin L."/>
            <person name="McAllister B."/>
            <person name="McBride C.S."/>
            <person name="McKernan B."/>
            <person name="McKernan K."/>
            <person name="Mendez-Lago M."/>
            <person name="Minx P."/>
            <person name="Mollenhauer M.U."/>
            <person name="Montooth K."/>
            <person name="Mount S.M."/>
            <person name="Mu X."/>
            <person name="Myers E."/>
            <person name="Negre B."/>
            <person name="Newfeld S."/>
            <person name="Nielsen R."/>
            <person name="Noor M.A."/>
            <person name="O'Grady P."/>
            <person name="Pachter L."/>
            <person name="Papaceit M."/>
            <person name="Parisi M.J."/>
            <person name="Parisi M."/>
            <person name="Parts L."/>
            <person name="Pedersen J.S."/>
            <person name="Pesole G."/>
            <person name="Phillippy A.M."/>
            <person name="Ponting C.P."/>
            <person name="Pop M."/>
            <person name="Porcelli D."/>
            <person name="Powell J.R."/>
            <person name="Prohaska S."/>
            <person name="Pruitt K."/>
            <person name="Puig M."/>
            <person name="Quesneville H."/>
            <person name="Ram K.R."/>
            <person name="Rand D."/>
            <person name="Rasmussen M.D."/>
            <person name="Reed L.K."/>
            <person name="Reenan R."/>
            <person name="Reily A."/>
            <person name="Remington K.A."/>
            <person name="Rieger T.T."/>
            <person name="Ritchie M.G."/>
            <person name="Robin C."/>
            <person name="Rogers Y.H."/>
            <person name="Rohde C."/>
            <person name="Rozas J."/>
            <person name="Rubenfield M.J."/>
            <person name="Ruiz A."/>
            <person name="Russo S."/>
            <person name="Salzberg S.L."/>
            <person name="Sanchez-Gracia A."/>
            <person name="Saranga D.J."/>
            <person name="Sato H."/>
            <person name="Schaeffer S.W."/>
            <person name="Schatz M.C."/>
            <person name="Schlenke T."/>
            <person name="Schwartz R."/>
            <person name="Segarra C."/>
            <person name="Singh R.S."/>
            <person name="Sirot L."/>
            <person name="Sirota M."/>
            <person name="Sisneros N.B."/>
            <person name="Smith C.D."/>
            <person name="Smith T.F."/>
            <person name="Spieth J."/>
            <person name="Stage D.E."/>
            <person name="Stark A."/>
            <person name="Stephan W."/>
            <person name="Strausberg R.L."/>
            <person name="Strempel S."/>
            <person name="Sturgill D."/>
            <person name="Sutton G."/>
            <person name="Sutton G.G."/>
            <person name="Tao W."/>
            <person name="Teichmann S."/>
            <person name="Tobari Y.N."/>
            <person name="Tomimura Y."/>
            <person name="Tsolas J.M."/>
            <person name="Valente V.L."/>
            <person name="Venter E."/>
            <person name="Venter J.C."/>
            <person name="Vicario S."/>
            <person name="Vieira F.G."/>
            <person name="Vilella A.J."/>
            <person name="Villasante A."/>
            <person name="Walenz B."/>
            <person name="Wang J."/>
            <person name="Wasserman M."/>
            <person name="Watts T."/>
            <person name="Wilson D."/>
            <person name="Wilson R.K."/>
            <person name="Wing R.A."/>
            <person name="Wolfner M.F."/>
            <person name="Wong A."/>
            <person name="Wong G.K."/>
            <person name="Wu C.I."/>
            <person name="Wu G."/>
            <person name="Yamamoto D."/>
            <person name="Yang H.P."/>
            <person name="Yang S.P."/>
            <person name="Yorke J.A."/>
            <person name="Yoshida K."/>
            <person name="Zdobnov E."/>
            <person name="Zhang P."/>
            <person name="Zhang Y."/>
            <person name="Zimin A.V."/>
            <person name="Baldwin J."/>
            <person name="Abdouelleil A."/>
            <person name="Abdulkadir J."/>
            <person name="Abebe A."/>
            <person name="Abera B."/>
            <person name="Abreu J."/>
            <person name="Acer S.C."/>
            <person name="Aftuck L."/>
            <person name="Alexander A."/>
            <person name="An P."/>
            <person name="Anderson E."/>
            <person name="Anderson S."/>
            <person name="Arachi H."/>
            <person name="Azer M."/>
            <person name="Bachantsang P."/>
            <person name="Barry A."/>
            <person name="Bayul T."/>
            <person name="Berlin A."/>
            <person name="Bessette D."/>
            <person name="Bloom T."/>
            <person name="Blye J."/>
            <person name="Boguslavskiy L."/>
            <person name="Bonnet C."/>
            <person name="Boukhgalter B."/>
            <person name="Bourzgui I."/>
            <person name="Brown A."/>
            <person name="Cahill P."/>
            <person name="Channer S."/>
            <person name="Cheshatsang Y."/>
            <person name="Chuda L."/>
            <person name="Citroen M."/>
            <person name="Collymore A."/>
            <person name="Cooke P."/>
            <person name="Costello M."/>
            <person name="D'Aco K."/>
            <person name="Daza R."/>
            <person name="De Haan G."/>
            <person name="DeGray S."/>
            <person name="DeMaso C."/>
            <person name="Dhargay N."/>
            <person name="Dooley K."/>
            <person name="Dooley E."/>
            <person name="Doricent M."/>
            <person name="Dorje P."/>
            <person name="Dorjee K."/>
            <person name="Dupes A."/>
            <person name="Elong R."/>
            <person name="Falk J."/>
            <person name="Farina A."/>
            <person name="Faro S."/>
            <person name="Ferguson D."/>
            <person name="Fisher S."/>
            <person name="Foley C.D."/>
            <person name="Franke A."/>
            <person name="Friedrich D."/>
            <person name="Gadbois L."/>
            <person name="Gearin G."/>
            <person name="Gearin C.R."/>
            <person name="Giannoukos G."/>
            <person name="Goode T."/>
            <person name="Graham J."/>
            <person name="Grandbois E."/>
            <person name="Grewal S."/>
            <person name="Gyaltsen K."/>
            <person name="Hafez N."/>
            <person name="Hagos B."/>
            <person name="Hall J."/>
            <person name="Henson C."/>
            <person name="Hollinger A."/>
            <person name="Honan T."/>
            <person name="Huard M.D."/>
            <person name="Hughes L."/>
            <person name="Hurhula B."/>
            <person name="Husby M.E."/>
            <person name="Kamat A."/>
            <person name="Kanga B."/>
            <person name="Kashin S."/>
            <person name="Khazanovich D."/>
            <person name="Kisner P."/>
            <person name="Lance K."/>
            <person name="Lara M."/>
            <person name="Lee W."/>
            <person name="Lennon N."/>
            <person name="Letendre F."/>
            <person name="LeVine R."/>
            <person name="Lipovsky A."/>
            <person name="Liu X."/>
            <person name="Liu J."/>
            <person name="Liu S."/>
            <person name="Lokyitsang T."/>
            <person name="Lokyitsang Y."/>
            <person name="Lubonja R."/>
            <person name="Lui A."/>
            <person name="MacDonald P."/>
            <person name="Magnisalis V."/>
            <person name="Maru K."/>
            <person name="Matthews C."/>
            <person name="McCusker W."/>
            <person name="McDonough S."/>
            <person name="Mehta T."/>
            <person name="Meldrim J."/>
            <person name="Meneus L."/>
            <person name="Mihai O."/>
            <person name="Mihalev A."/>
            <person name="Mihova T."/>
            <person name="Mittelman R."/>
            <person name="Mlenga V."/>
            <person name="Montmayeur A."/>
            <person name="Mulrain L."/>
            <person name="Navidi A."/>
            <person name="Naylor J."/>
            <person name="Negash T."/>
            <person name="Nguyen T."/>
            <person name="Nguyen N."/>
            <person name="Nicol R."/>
            <person name="Norbu C."/>
            <person name="Norbu N."/>
            <person name="Novod N."/>
            <person name="O'Neill B."/>
            <person name="Osman S."/>
            <person name="Markiewicz E."/>
            <person name="Oyono O.L."/>
            <person name="Patti C."/>
            <person name="Phunkhang P."/>
            <person name="Pierre F."/>
            <person name="Priest M."/>
            <person name="Raghuraman S."/>
            <person name="Rege F."/>
            <person name="Reyes R."/>
            <person name="Rise C."/>
            <person name="Rogov P."/>
            <person name="Ross K."/>
            <person name="Ryan E."/>
            <person name="Settipalli S."/>
            <person name="Shea T."/>
            <person name="Sherpa N."/>
            <person name="Shi L."/>
            <person name="Shih D."/>
            <person name="Sparrow T."/>
            <person name="Spaulding J."/>
            <person name="Stalker J."/>
            <person name="Stange-Thomann N."/>
            <person name="Stavropoulos S."/>
            <person name="Stone C."/>
            <person name="Strader C."/>
            <person name="Tesfaye S."/>
            <person name="Thomson T."/>
            <person name="Thoulutsang Y."/>
            <person name="Thoulutsang D."/>
            <person name="Topham K."/>
            <person name="Topping I."/>
            <person name="Tsamla T."/>
            <person name="Vassiliev H."/>
            <person name="Vo A."/>
            <person name="Wangchuk T."/>
            <person name="Wangdi T."/>
            <person name="Weiand M."/>
            <person name="Wilkinson J."/>
            <person name="Wilson A."/>
            <person name="Yadav S."/>
            <person name="Young G."/>
            <person name="Yu Q."/>
            <person name="Zembek L."/>
            <person name="Zhong D."/>
            <person name="Zimmer A."/>
            <person name="Zwirko Z."/>
            <person name="Jaffe D.B."/>
            <person name="Alvarez P."/>
            <person name="Brockman W."/>
            <person name="Butler J."/>
            <person name="Chin C."/>
            <person name="Gnerre S."/>
            <person name="Grabherr M."/>
            <person name="Kleber M."/>
            <person name="Mauceli E."/>
            <person name="MacCallum I."/>
        </authorList>
    </citation>
    <scope>NUCLEOTIDE SEQUENCE [LARGE SCALE GENOMIC DNA]</scope>
    <source>
        <strain evidence="7">Tucson 15010-1051.87</strain>
    </source>
</reference>
<feature type="compositionally biased region" description="Polar residues" evidence="4">
    <location>
        <begin position="675"/>
        <end position="693"/>
    </location>
</feature>
<sequence length="886" mass="101472">MNNDNPNIIFNPLISSIQKVVLYETRSRLYLVGSNNRETRFRLLTIDRLALNRLIIEENANELNSLEIRRFVSSLTGSPKITSAYGVLGFVRFLEGYYLILVTKRKCCAHIGMHLVYTIKDTVMVRVNEVTSQRPPHPHEERYKRMFQNIDLRSNFYFSYSYDLTRTLQYNESAPRYVGAKVNLERDEPLPDWNTLTNNVAQAHERVDYAFRSDSRKRFVWNAYLLKPMEVIMLKDWLLEVTHGYVSQSCISIFGRHVNVCLIARRSTRFAGTRFLKRGANFRGDVANEVETEQIVSDGQRLCAFTQMRGSIPSHWSQDISKMVPKPPIQLDICDPYAQTPSRHFERLLFHYGAPLIMLNLVKKRERRKHESIISKELQNSIKYLNQFLPPQHRMKHIHFDMARQSRISGGNVMEQLAVHAASMIQMTGMFYKAHRGSELSFQTGIVRTNCVDCLDRTNSAQFAIGKCALGHQLERLGFVKSAKLEFDSDCVTMLEHLYEEHGDTLALQYGGSQLVHRIKTYRKTAAWASQGNDVMQTLSRYYSNTFSDTEKQQSINLFLGLYKPSFNKLNQPIWELQTDYDMHNAFVPSTSIAPITDWVRHKVRECLPFPCADTNKLVKELFRVHSNGLEMIDAFSNYHQSFKWTDLSEHIEFEISQLATRYMPTFRTNYSPFQRQIQPSRKGRQNPSMTGQSSTGSTNSNSSSSSEGEDSSSDEELSASFAEKESKQTETAEPTPFRLASMLPPMEEVYGCTISSPSKQSMAIYKKYVQMGKLSSGGTQPGQTAVAQREQELAQMMRGITLRPLGDYGTDSYLSVWPPTVPAKSLLVYAEYCKTPRNFNAVPKFEESDLLYGYFQKLESTQVNLTGDASILMKSKIVDRAIAVV</sequence>
<keyword evidence="7" id="KW-1185">Reference proteome</keyword>